<keyword evidence="2" id="KW-0813">Transport</keyword>
<dbReference type="GO" id="GO:1902600">
    <property type="term" value="P:proton transmembrane transport"/>
    <property type="evidence" value="ECO:0007669"/>
    <property type="project" value="InterPro"/>
</dbReference>
<dbReference type="AlphaFoldDB" id="A0A495Q9Q1"/>
<protein>
    <submittedName>
        <fullName evidence="9">Transporter (CPA2 family)</fullName>
    </submittedName>
</protein>
<feature type="transmembrane region" description="Helical" evidence="7">
    <location>
        <begin position="112"/>
        <end position="134"/>
    </location>
</feature>
<feature type="transmembrane region" description="Helical" evidence="7">
    <location>
        <begin position="150"/>
        <end position="170"/>
    </location>
</feature>
<dbReference type="PANTHER" id="PTHR32468:SF0">
    <property type="entry name" value="K(+)_H(+) ANTIPORTER 1"/>
    <property type="match status" value="1"/>
</dbReference>
<dbReference type="GO" id="GO:0016020">
    <property type="term" value="C:membrane"/>
    <property type="evidence" value="ECO:0007669"/>
    <property type="project" value="UniProtKB-SubCell"/>
</dbReference>
<feature type="transmembrane region" description="Helical" evidence="7">
    <location>
        <begin position="12"/>
        <end position="34"/>
    </location>
</feature>
<keyword evidence="4 7" id="KW-1133">Transmembrane helix</keyword>
<feature type="transmembrane region" description="Helical" evidence="7">
    <location>
        <begin position="301"/>
        <end position="319"/>
    </location>
</feature>
<feature type="domain" description="Cation/H+ exchanger transmembrane" evidence="8">
    <location>
        <begin position="31"/>
        <end position="409"/>
    </location>
</feature>
<feature type="transmembrane region" description="Helical" evidence="7">
    <location>
        <begin position="46"/>
        <end position="65"/>
    </location>
</feature>
<accession>A0A495Q9Q1</accession>
<dbReference type="Proteomes" id="UP000274601">
    <property type="component" value="Unassembled WGS sequence"/>
</dbReference>
<name>A0A495Q9Q1_9ACTN</name>
<comment type="subcellular location">
    <subcellularLocation>
        <location evidence="1">Membrane</location>
        <topology evidence="1">Multi-pass membrane protein</topology>
    </subcellularLocation>
</comment>
<sequence>MVDVYPQVRGLILESLVATVLADITLVFVFSSLLAAGAQRLQQPAVVGQILAGVLLGPTVLGRLSGDLSNYLFPEHVLSYLAVLAQVAIVIFMFSVGYEIEFGALRGHGRTVPVLAVGALLVPMSLGMLAVLILEPSFAAIGEESQGRSFVLFMGVATSITALPVLAAIVRERNLAGTVTGTVAMGAAAIMDVLAWLTLAAALIGTGHSGGLSLPVKLLLIAAFLAVMLGVVRPLLAWWSGRSEAIVRNQLPVAFALAMGTAWATAKLGLHPVFGGLLAGVVMRGRGGRPDPDVLRTMEQAGNLLLPLFFVTTGFSLTIDAVHGHGVVLLVVITVIACAGKFGPAYSISRLSGLDPRRSATVATLVNTRGLTELVALNVGLEAGIIGEQLFTILVLMALLTTLMTGPLLAVIKPLKVERPALPERLTSS</sequence>
<evidence type="ECO:0000256" key="1">
    <source>
        <dbReference type="ARBA" id="ARBA00004141"/>
    </source>
</evidence>
<keyword evidence="10" id="KW-1185">Reference proteome</keyword>
<dbReference type="GO" id="GO:0015297">
    <property type="term" value="F:antiporter activity"/>
    <property type="evidence" value="ECO:0007669"/>
    <property type="project" value="InterPro"/>
</dbReference>
<dbReference type="Gene3D" id="1.20.1530.20">
    <property type="match status" value="1"/>
</dbReference>
<gene>
    <name evidence="9" type="ORF">BZB76_6430</name>
</gene>
<evidence type="ECO:0000256" key="6">
    <source>
        <dbReference type="ARBA" id="ARBA00023136"/>
    </source>
</evidence>
<reference evidence="9 10" key="1">
    <citation type="submission" date="2018-10" db="EMBL/GenBank/DDBJ databases">
        <title>Genomic Encyclopedia of Archaeal and Bacterial Type Strains, Phase II (KMG-II): from individual species to whole genera.</title>
        <authorList>
            <person name="Goeker M."/>
        </authorList>
    </citation>
    <scope>NUCLEOTIDE SEQUENCE [LARGE SCALE GENOMIC DNA]</scope>
    <source>
        <strain evidence="9 10">DSM 43383</strain>
    </source>
</reference>
<evidence type="ECO:0000313" key="10">
    <source>
        <dbReference type="Proteomes" id="UP000274601"/>
    </source>
</evidence>
<feature type="transmembrane region" description="Helical" evidence="7">
    <location>
        <begin position="182"/>
        <end position="206"/>
    </location>
</feature>
<feature type="transmembrane region" description="Helical" evidence="7">
    <location>
        <begin position="390"/>
        <end position="412"/>
    </location>
</feature>
<organism evidence="9 10">
    <name type="scientific">Actinomadura pelletieri DSM 43383</name>
    <dbReference type="NCBI Taxonomy" id="1120940"/>
    <lineage>
        <taxon>Bacteria</taxon>
        <taxon>Bacillati</taxon>
        <taxon>Actinomycetota</taxon>
        <taxon>Actinomycetes</taxon>
        <taxon>Streptosporangiales</taxon>
        <taxon>Thermomonosporaceae</taxon>
        <taxon>Actinomadura</taxon>
    </lineage>
</organism>
<keyword evidence="3 7" id="KW-0812">Transmembrane</keyword>
<evidence type="ECO:0000259" key="8">
    <source>
        <dbReference type="Pfam" id="PF00999"/>
    </source>
</evidence>
<keyword evidence="5" id="KW-0406">Ion transport</keyword>
<dbReference type="Pfam" id="PF00999">
    <property type="entry name" value="Na_H_Exchanger"/>
    <property type="match status" value="1"/>
</dbReference>
<feature type="transmembrane region" description="Helical" evidence="7">
    <location>
        <begin position="326"/>
        <end position="348"/>
    </location>
</feature>
<dbReference type="OrthoDB" id="9793589at2"/>
<comment type="caution">
    <text evidence="9">The sequence shown here is derived from an EMBL/GenBank/DDBJ whole genome shotgun (WGS) entry which is preliminary data.</text>
</comment>
<evidence type="ECO:0000256" key="5">
    <source>
        <dbReference type="ARBA" id="ARBA00023065"/>
    </source>
</evidence>
<dbReference type="PANTHER" id="PTHR32468">
    <property type="entry name" value="CATION/H + ANTIPORTER"/>
    <property type="match status" value="1"/>
</dbReference>
<evidence type="ECO:0000256" key="4">
    <source>
        <dbReference type="ARBA" id="ARBA00022989"/>
    </source>
</evidence>
<dbReference type="EMBL" id="RBWU01000008">
    <property type="protein sequence ID" value="RKS68182.1"/>
    <property type="molecule type" value="Genomic_DNA"/>
</dbReference>
<evidence type="ECO:0000313" key="9">
    <source>
        <dbReference type="EMBL" id="RKS68182.1"/>
    </source>
</evidence>
<evidence type="ECO:0000256" key="3">
    <source>
        <dbReference type="ARBA" id="ARBA00022692"/>
    </source>
</evidence>
<feature type="transmembrane region" description="Helical" evidence="7">
    <location>
        <begin position="77"/>
        <end position="100"/>
    </location>
</feature>
<proteinExistence type="predicted"/>
<feature type="transmembrane region" description="Helical" evidence="7">
    <location>
        <begin position="218"/>
        <end position="239"/>
    </location>
</feature>
<dbReference type="InterPro" id="IPR050794">
    <property type="entry name" value="CPA2_transporter"/>
</dbReference>
<feature type="transmembrane region" description="Helical" evidence="7">
    <location>
        <begin position="251"/>
        <end position="281"/>
    </location>
</feature>
<evidence type="ECO:0000256" key="2">
    <source>
        <dbReference type="ARBA" id="ARBA00022448"/>
    </source>
</evidence>
<evidence type="ECO:0000256" key="7">
    <source>
        <dbReference type="SAM" id="Phobius"/>
    </source>
</evidence>
<dbReference type="InterPro" id="IPR006153">
    <property type="entry name" value="Cation/H_exchanger_TM"/>
</dbReference>
<keyword evidence="6 7" id="KW-0472">Membrane</keyword>
<dbReference type="InterPro" id="IPR038770">
    <property type="entry name" value="Na+/solute_symporter_sf"/>
</dbReference>